<organism evidence="1 2">
    <name type="scientific">Streptomyces dysideae</name>
    <dbReference type="NCBI Taxonomy" id="909626"/>
    <lineage>
        <taxon>Bacteria</taxon>
        <taxon>Bacillati</taxon>
        <taxon>Actinomycetota</taxon>
        <taxon>Actinomycetes</taxon>
        <taxon>Kitasatosporales</taxon>
        <taxon>Streptomycetaceae</taxon>
        <taxon>Streptomyces</taxon>
    </lineage>
</organism>
<dbReference type="RefSeq" id="WP_067016475.1">
    <property type="nucleotide sequence ID" value="NZ_KQ949076.1"/>
</dbReference>
<gene>
    <name evidence="1" type="ORF">AQJ91_04210</name>
</gene>
<dbReference type="OrthoDB" id="9810664at2"/>
<reference evidence="1 2" key="1">
    <citation type="submission" date="2015-10" db="EMBL/GenBank/DDBJ databases">
        <title>Draft genome sequence of Streptomyces sp. RV15, isolated from a marine sponge.</title>
        <authorList>
            <person name="Ruckert C."/>
            <person name="Abdelmohsen U.R."/>
            <person name="Winkler A."/>
            <person name="Hentschel U."/>
            <person name="Kalinowski J."/>
            <person name="Kampfer P."/>
            <person name="Glaeser S."/>
        </authorList>
    </citation>
    <scope>NUCLEOTIDE SEQUENCE [LARGE SCALE GENOMIC DNA]</scope>
    <source>
        <strain evidence="1 2">RV15</strain>
    </source>
</reference>
<sequence>MNGQFSLNRSRSEGALVVNGAGWFSVYRRTVIPDADILHIVEVAAIFNYNVRLATATGLFPNPGYHELGRTSAAEG</sequence>
<comment type="caution">
    <text evidence="1">The sequence shown here is derived from an EMBL/GenBank/DDBJ whole genome shotgun (WGS) entry which is preliminary data.</text>
</comment>
<dbReference type="AlphaFoldDB" id="A0A101V4J6"/>
<evidence type="ECO:0000313" key="2">
    <source>
        <dbReference type="Proteomes" id="UP000053260"/>
    </source>
</evidence>
<dbReference type="Proteomes" id="UP000053260">
    <property type="component" value="Unassembled WGS sequence"/>
</dbReference>
<dbReference type="EMBL" id="LMXB01000017">
    <property type="protein sequence ID" value="KUO22380.1"/>
    <property type="molecule type" value="Genomic_DNA"/>
</dbReference>
<keyword evidence="2" id="KW-1185">Reference proteome</keyword>
<protein>
    <submittedName>
        <fullName evidence="1">Uncharacterized protein</fullName>
    </submittedName>
</protein>
<evidence type="ECO:0000313" key="1">
    <source>
        <dbReference type="EMBL" id="KUO22380.1"/>
    </source>
</evidence>
<proteinExistence type="predicted"/>
<name>A0A101V4J6_9ACTN</name>
<accession>A0A101V4J6</accession>
<dbReference type="STRING" id="909626.AQJ91_04210"/>